<comment type="pathway">
    <text evidence="2 6">Cofactor biosynthesis; molybdopterin biosynthesis.</text>
</comment>
<dbReference type="SUPFAM" id="SSF53218">
    <property type="entry name" value="Molybdenum cofactor biosynthesis proteins"/>
    <property type="match status" value="1"/>
</dbReference>
<dbReference type="Pfam" id="PF03454">
    <property type="entry name" value="MoeA_C"/>
    <property type="match status" value="1"/>
</dbReference>
<evidence type="ECO:0000259" key="7">
    <source>
        <dbReference type="SMART" id="SM00852"/>
    </source>
</evidence>
<dbReference type="PANTHER" id="PTHR10192:SF5">
    <property type="entry name" value="GEPHYRIN"/>
    <property type="match status" value="1"/>
</dbReference>
<comment type="catalytic activity">
    <reaction evidence="5">
        <text>adenylyl-molybdopterin + molybdate = Mo-molybdopterin + AMP + H(+)</text>
        <dbReference type="Rhea" id="RHEA:35047"/>
        <dbReference type="ChEBI" id="CHEBI:15378"/>
        <dbReference type="ChEBI" id="CHEBI:36264"/>
        <dbReference type="ChEBI" id="CHEBI:62727"/>
        <dbReference type="ChEBI" id="CHEBI:71302"/>
        <dbReference type="ChEBI" id="CHEBI:456215"/>
        <dbReference type="EC" id="2.10.1.1"/>
    </reaction>
</comment>
<keyword evidence="6" id="KW-0460">Magnesium</keyword>
<accession>A0ABX7G412</accession>
<name>A0ABX7G412_9GAMM</name>
<evidence type="ECO:0000256" key="4">
    <source>
        <dbReference type="ARBA" id="ARBA00023150"/>
    </source>
</evidence>
<dbReference type="InterPro" id="IPR005110">
    <property type="entry name" value="MoeA_linker/N"/>
</dbReference>
<evidence type="ECO:0000313" key="9">
    <source>
        <dbReference type="Proteomes" id="UP000596252"/>
    </source>
</evidence>
<dbReference type="SMART" id="SM00852">
    <property type="entry name" value="MoCF_biosynth"/>
    <property type="match status" value="1"/>
</dbReference>
<feature type="domain" description="MoaB/Mog" evidence="7">
    <location>
        <begin position="187"/>
        <end position="324"/>
    </location>
</feature>
<dbReference type="SUPFAM" id="SSF63882">
    <property type="entry name" value="MoeA N-terminal region -like"/>
    <property type="match status" value="1"/>
</dbReference>
<dbReference type="RefSeq" id="WP_203325644.1">
    <property type="nucleotide sequence ID" value="NZ_CP069213.1"/>
</dbReference>
<keyword evidence="9" id="KW-1185">Reference proteome</keyword>
<dbReference type="InterPro" id="IPR005111">
    <property type="entry name" value="MoeA_C_domain_IV"/>
</dbReference>
<dbReference type="Gene3D" id="3.90.105.10">
    <property type="entry name" value="Molybdopterin biosynthesis moea protein, domain 2"/>
    <property type="match status" value="1"/>
</dbReference>
<keyword evidence="6" id="KW-0479">Metal-binding</keyword>
<protein>
    <recommendedName>
        <fullName evidence="6">Molybdopterin molybdenumtransferase</fullName>
        <ecNumber evidence="6">2.10.1.1</ecNumber>
    </recommendedName>
</protein>
<dbReference type="InterPro" id="IPR036135">
    <property type="entry name" value="MoeA_linker/N_sf"/>
</dbReference>
<proteinExistence type="inferred from homology"/>
<dbReference type="SUPFAM" id="SSF63867">
    <property type="entry name" value="MoeA C-terminal domain-like"/>
    <property type="match status" value="1"/>
</dbReference>
<organism evidence="8 9">
    <name type="scientific">Shewanella litorisediminis</name>
    <dbReference type="NCBI Taxonomy" id="1173586"/>
    <lineage>
        <taxon>Bacteria</taxon>
        <taxon>Pseudomonadati</taxon>
        <taxon>Pseudomonadota</taxon>
        <taxon>Gammaproteobacteria</taxon>
        <taxon>Alteromonadales</taxon>
        <taxon>Shewanellaceae</taxon>
        <taxon>Shewanella</taxon>
    </lineage>
</organism>
<dbReference type="Gene3D" id="3.40.980.10">
    <property type="entry name" value="MoaB/Mog-like domain"/>
    <property type="match status" value="1"/>
</dbReference>
<dbReference type="NCBIfam" id="NF045515">
    <property type="entry name" value="Glp_gephyrin"/>
    <property type="match status" value="1"/>
</dbReference>
<comment type="cofactor">
    <cofactor evidence="6">
        <name>Mg(2+)</name>
        <dbReference type="ChEBI" id="CHEBI:18420"/>
    </cofactor>
</comment>
<evidence type="ECO:0000256" key="5">
    <source>
        <dbReference type="ARBA" id="ARBA00047317"/>
    </source>
</evidence>
<dbReference type="EC" id="2.10.1.1" evidence="6"/>
<dbReference type="Pfam" id="PF03453">
    <property type="entry name" value="MoeA_N"/>
    <property type="match status" value="1"/>
</dbReference>
<dbReference type="InterPro" id="IPR001453">
    <property type="entry name" value="MoaB/Mog_dom"/>
</dbReference>
<evidence type="ECO:0000256" key="2">
    <source>
        <dbReference type="ARBA" id="ARBA00005046"/>
    </source>
</evidence>
<evidence type="ECO:0000256" key="3">
    <source>
        <dbReference type="ARBA" id="ARBA00010763"/>
    </source>
</evidence>
<dbReference type="CDD" id="cd00887">
    <property type="entry name" value="MoeA"/>
    <property type="match status" value="1"/>
</dbReference>
<dbReference type="InterPro" id="IPR038987">
    <property type="entry name" value="MoeA-like"/>
</dbReference>
<dbReference type="Gene3D" id="2.170.190.11">
    <property type="entry name" value="Molybdopterin biosynthesis moea protein, domain 3"/>
    <property type="match status" value="1"/>
</dbReference>
<dbReference type="NCBIfam" id="TIGR00177">
    <property type="entry name" value="molyb_syn"/>
    <property type="match status" value="1"/>
</dbReference>
<dbReference type="Gene3D" id="2.40.340.10">
    <property type="entry name" value="MoeA, C-terminal, domain IV"/>
    <property type="match status" value="1"/>
</dbReference>
<dbReference type="InterPro" id="IPR036425">
    <property type="entry name" value="MoaB/Mog-like_dom_sf"/>
</dbReference>
<evidence type="ECO:0000256" key="1">
    <source>
        <dbReference type="ARBA" id="ARBA00002901"/>
    </source>
</evidence>
<dbReference type="InterPro" id="IPR036688">
    <property type="entry name" value="MoeA_C_domain_IV_sf"/>
</dbReference>
<evidence type="ECO:0000313" key="8">
    <source>
        <dbReference type="EMBL" id="QRH01985.1"/>
    </source>
</evidence>
<dbReference type="PANTHER" id="PTHR10192">
    <property type="entry name" value="MOLYBDOPTERIN BIOSYNTHESIS PROTEIN"/>
    <property type="match status" value="1"/>
</dbReference>
<comment type="similarity">
    <text evidence="3 6">Belongs to the MoeA family.</text>
</comment>
<evidence type="ECO:0000256" key="6">
    <source>
        <dbReference type="RuleBase" id="RU365090"/>
    </source>
</evidence>
<sequence>MPSHDPCSKPGLMHPDEAIKKLLEQVNTISDTEVVTLNHALGRVLAEDLKSQLDLPPFDNAAMDGYAFRFADLAPCNGVLTLKGQSFAGHPFKGQVGTGDCVRIMTGAPIPAGLDTVQMQEETRVDGERIHITAPKAAGEHVRRRGEELKAGDTVLCSGVRIRAAELGVLATVGISQVRVFRTLKVAFFSTGDELRPVGSELAPGQIYDSNRYSIRGLLEKSGFEWLDLGVVPDSPEAIRQAFREAASRADVVLTSGGVSVGEADFTKQILDEEGQITFWKLAIKPGKPFACGRIGKALFCGLPGNPVSSMVTFHKLVWPMLRKMQGMPQRPALLVEAQLASPIRRQPGRVEYQRGVLTREENGLKVRTTGGQGSGMLTSMSLANCFIHLPQFQGSLEAGDTILVEPFDSILD</sequence>
<gene>
    <name evidence="8" type="ORF">JQC75_00625</name>
</gene>
<dbReference type="Pfam" id="PF00994">
    <property type="entry name" value="MoCF_biosynth"/>
    <property type="match status" value="1"/>
</dbReference>
<reference evidence="8 9" key="1">
    <citation type="journal article" date="2012" name="Antonie Van Leeuwenhoek">
        <title>Shewanella litorisediminis sp. nov., a gammaproteobacterium isolated from a tidal flat sediment.</title>
        <authorList>
            <person name="Lee M.H."/>
            <person name="Yoon J.H."/>
        </authorList>
    </citation>
    <scope>NUCLEOTIDE SEQUENCE [LARGE SCALE GENOMIC DNA]</scope>
    <source>
        <strain evidence="8 9">SMK1-12</strain>
    </source>
</reference>
<keyword evidence="6" id="KW-0808">Transferase</keyword>
<dbReference type="Proteomes" id="UP000596252">
    <property type="component" value="Chromosome"/>
</dbReference>
<keyword evidence="4 6" id="KW-0501">Molybdenum cofactor biosynthesis</keyword>
<comment type="function">
    <text evidence="1 6">Catalyzes the insertion of molybdate into adenylated molybdopterin with the concomitant release of AMP.</text>
</comment>
<keyword evidence="6" id="KW-0500">Molybdenum</keyword>
<dbReference type="EMBL" id="CP069213">
    <property type="protein sequence ID" value="QRH01985.1"/>
    <property type="molecule type" value="Genomic_DNA"/>
</dbReference>